<dbReference type="InterPro" id="IPR005119">
    <property type="entry name" value="LysR_subst-bd"/>
</dbReference>
<dbReference type="PANTHER" id="PTHR30537:SF5">
    <property type="entry name" value="HTH-TYPE TRANSCRIPTIONAL ACTIVATOR TTDR-RELATED"/>
    <property type="match status" value="1"/>
</dbReference>
<evidence type="ECO:0000256" key="4">
    <source>
        <dbReference type="ARBA" id="ARBA00023163"/>
    </source>
</evidence>
<evidence type="ECO:0000256" key="3">
    <source>
        <dbReference type="ARBA" id="ARBA00023125"/>
    </source>
</evidence>
<sequence>MDKLACIKVFRHVARLESFTATAIELNTTQGAVSKKIAWLEGDLGFTLFHRNSRKISLTSAGKQYLGFCHELIEKMTLTEQLINKQLSLAVGTLKISAPSAFATKRLAVPIRKFLITNPEVKIDISVDDKHVDLYRDDIDIAIRASYLKDSGLKAKKLLDHDVCYFASPDYLKNNGTPVVPEELSKHTCLTYSLSTTSNVWQINKKKFVVRELVTSDSPEMLVKMAILGCGIAAMPKWMVQESFKMNQLTELFADHQKSSLPMYAVYKNSDYLPYRIRAFVDFIASYFESELAN</sequence>
<evidence type="ECO:0000313" key="7">
    <source>
        <dbReference type="Proteomes" id="UP001231915"/>
    </source>
</evidence>
<keyword evidence="4" id="KW-0804">Transcription</keyword>
<dbReference type="SUPFAM" id="SSF53850">
    <property type="entry name" value="Periplasmic binding protein-like II"/>
    <property type="match status" value="1"/>
</dbReference>
<dbReference type="PROSITE" id="PS50931">
    <property type="entry name" value="HTH_LYSR"/>
    <property type="match status" value="1"/>
</dbReference>
<dbReference type="SUPFAM" id="SSF46785">
    <property type="entry name" value="Winged helix' DNA-binding domain"/>
    <property type="match status" value="1"/>
</dbReference>
<keyword evidence="2" id="KW-0805">Transcription regulation</keyword>
<dbReference type="Pfam" id="PF03466">
    <property type="entry name" value="LysR_substrate"/>
    <property type="match status" value="1"/>
</dbReference>
<organism evidence="6 7">
    <name type="scientific">Pseudoalteromonas obscura</name>
    <dbReference type="NCBI Taxonomy" id="3048491"/>
    <lineage>
        <taxon>Bacteria</taxon>
        <taxon>Pseudomonadati</taxon>
        <taxon>Pseudomonadota</taxon>
        <taxon>Gammaproteobacteria</taxon>
        <taxon>Alteromonadales</taxon>
        <taxon>Pseudoalteromonadaceae</taxon>
        <taxon>Pseudoalteromonas</taxon>
    </lineage>
</organism>
<accession>A0ABT7ENU9</accession>
<evidence type="ECO:0000256" key="2">
    <source>
        <dbReference type="ARBA" id="ARBA00023015"/>
    </source>
</evidence>
<evidence type="ECO:0000256" key="1">
    <source>
        <dbReference type="ARBA" id="ARBA00009437"/>
    </source>
</evidence>
<dbReference type="Proteomes" id="UP001231915">
    <property type="component" value="Unassembled WGS sequence"/>
</dbReference>
<dbReference type="Gene3D" id="1.10.10.10">
    <property type="entry name" value="Winged helix-like DNA-binding domain superfamily/Winged helix DNA-binding domain"/>
    <property type="match status" value="1"/>
</dbReference>
<gene>
    <name evidence="6" type="ORF">QNM18_16865</name>
</gene>
<dbReference type="Gene3D" id="3.40.190.290">
    <property type="match status" value="1"/>
</dbReference>
<dbReference type="PRINTS" id="PR00039">
    <property type="entry name" value="HTHLYSR"/>
</dbReference>
<dbReference type="PANTHER" id="PTHR30537">
    <property type="entry name" value="HTH-TYPE TRANSCRIPTIONAL REGULATOR"/>
    <property type="match status" value="1"/>
</dbReference>
<comment type="similarity">
    <text evidence="1">Belongs to the LysR transcriptional regulatory family.</text>
</comment>
<feature type="domain" description="HTH lysR-type" evidence="5">
    <location>
        <begin position="1"/>
        <end position="59"/>
    </location>
</feature>
<name>A0ABT7ENU9_9GAMM</name>
<protein>
    <submittedName>
        <fullName evidence="6">LysR family transcriptional regulator</fullName>
    </submittedName>
</protein>
<dbReference type="InterPro" id="IPR036390">
    <property type="entry name" value="WH_DNA-bd_sf"/>
</dbReference>
<proteinExistence type="inferred from homology"/>
<evidence type="ECO:0000313" key="6">
    <source>
        <dbReference type="EMBL" id="MDK2596724.1"/>
    </source>
</evidence>
<dbReference type="InterPro" id="IPR058163">
    <property type="entry name" value="LysR-type_TF_proteobact-type"/>
</dbReference>
<evidence type="ECO:0000259" key="5">
    <source>
        <dbReference type="PROSITE" id="PS50931"/>
    </source>
</evidence>
<dbReference type="EMBL" id="JASJUT010000007">
    <property type="protein sequence ID" value="MDK2596724.1"/>
    <property type="molecule type" value="Genomic_DNA"/>
</dbReference>
<keyword evidence="7" id="KW-1185">Reference proteome</keyword>
<comment type="caution">
    <text evidence="6">The sequence shown here is derived from an EMBL/GenBank/DDBJ whole genome shotgun (WGS) entry which is preliminary data.</text>
</comment>
<dbReference type="InterPro" id="IPR000847">
    <property type="entry name" value="LysR_HTH_N"/>
</dbReference>
<dbReference type="InterPro" id="IPR036388">
    <property type="entry name" value="WH-like_DNA-bd_sf"/>
</dbReference>
<keyword evidence="3" id="KW-0238">DNA-binding</keyword>
<reference evidence="6 7" key="1">
    <citation type="submission" date="2023-05" db="EMBL/GenBank/DDBJ databases">
        <title>Pseudoalteromonas ardens sp. nov., Pseudoalteromonas obscura sp. nov., and Pseudoalteromonas umbrosa sp. nov., isolated from the coral Montipora capitata.</title>
        <authorList>
            <person name="Thomas E.M."/>
            <person name="Smith E.M."/>
            <person name="Papke E."/>
            <person name="Shlafstein M.D."/>
            <person name="Oline D.K."/>
            <person name="Videau P."/>
            <person name="Saw J.H."/>
            <person name="Strangman W.K."/>
            <person name="Ushijima B."/>
        </authorList>
    </citation>
    <scope>NUCLEOTIDE SEQUENCE [LARGE SCALE GENOMIC DNA]</scope>
    <source>
        <strain evidence="6 7">P94</strain>
    </source>
</reference>
<dbReference type="CDD" id="cd08422">
    <property type="entry name" value="PBP2_CrgA_like"/>
    <property type="match status" value="1"/>
</dbReference>
<dbReference type="Pfam" id="PF00126">
    <property type="entry name" value="HTH_1"/>
    <property type="match status" value="1"/>
</dbReference>
<dbReference type="RefSeq" id="WP_284137888.1">
    <property type="nucleotide sequence ID" value="NZ_JASJUT010000007.1"/>
</dbReference>